<dbReference type="EMBL" id="PFCB01000023">
    <property type="protein sequence ID" value="PIR74316.1"/>
    <property type="molecule type" value="Genomic_DNA"/>
</dbReference>
<feature type="region of interest" description="Disordered" evidence="1">
    <location>
        <begin position="1"/>
        <end position="30"/>
    </location>
</feature>
<protein>
    <submittedName>
        <fullName evidence="2">Uncharacterized protein</fullName>
    </submittedName>
</protein>
<feature type="compositionally biased region" description="Basic and acidic residues" evidence="1">
    <location>
        <begin position="93"/>
        <end position="103"/>
    </location>
</feature>
<reference evidence="3" key="1">
    <citation type="submission" date="2017-09" db="EMBL/GenBank/DDBJ databases">
        <title>Depth-based differentiation of microbial function through sediment-hosted aquifers and enrichment of novel symbionts in the deep terrestrial subsurface.</title>
        <authorList>
            <person name="Probst A.J."/>
            <person name="Ladd B."/>
            <person name="Jarett J.K."/>
            <person name="Geller-Mcgrath D.E."/>
            <person name="Sieber C.M.K."/>
            <person name="Emerson J.B."/>
            <person name="Anantharaman K."/>
            <person name="Thomas B.C."/>
            <person name="Malmstrom R."/>
            <person name="Stieglmeier M."/>
            <person name="Klingl A."/>
            <person name="Woyke T."/>
            <person name="Ryan C.M."/>
            <person name="Banfield J.F."/>
        </authorList>
    </citation>
    <scope>NUCLEOTIDE SEQUENCE [LARGE SCALE GENOMIC DNA]</scope>
</reference>
<accession>A0A2H0TS12</accession>
<comment type="caution">
    <text evidence="2">The sequence shown here is derived from an EMBL/GenBank/DDBJ whole genome shotgun (WGS) entry which is preliminary data.</text>
</comment>
<feature type="region of interest" description="Disordered" evidence="1">
    <location>
        <begin position="84"/>
        <end position="103"/>
    </location>
</feature>
<evidence type="ECO:0000313" key="3">
    <source>
        <dbReference type="Proteomes" id="UP000230154"/>
    </source>
</evidence>
<proteinExistence type="predicted"/>
<evidence type="ECO:0000256" key="1">
    <source>
        <dbReference type="SAM" id="MobiDB-lite"/>
    </source>
</evidence>
<feature type="region of interest" description="Disordered" evidence="1">
    <location>
        <begin position="50"/>
        <end position="74"/>
    </location>
</feature>
<sequence length="221" mass="24143">MPGTLPPVLPGSSSPSSAPKISAGGWGRAQDLSTAKLDQYKERDQARVSIGQVISGSTGNQKSTSVFHPGGAPEDAALTSITHAGEARTSINRPDEAQEQERADQRRYGFMRRMIKQRQQEEADSSGLKAGTGSAFTKKGFTKKLRHLVLSDKDKYKNISQKDRAYFGSLVERHAKTKSTGAGYSVGDKKRMRLQIGRDARAGKISREDAKDFKNIVDTMK</sequence>
<name>A0A2H0TS12_9BACT</name>
<gene>
    <name evidence="2" type="ORF">COU35_03415</name>
</gene>
<evidence type="ECO:0000313" key="2">
    <source>
        <dbReference type="EMBL" id="PIR74316.1"/>
    </source>
</evidence>
<organism evidence="2 3">
    <name type="scientific">Candidatus Magasanikbacteria bacterium CG10_big_fil_rev_8_21_14_0_10_47_10</name>
    <dbReference type="NCBI Taxonomy" id="1974652"/>
    <lineage>
        <taxon>Bacteria</taxon>
        <taxon>Candidatus Magasanikiibacteriota</taxon>
    </lineage>
</organism>
<feature type="compositionally biased region" description="Polar residues" evidence="1">
    <location>
        <begin position="52"/>
        <end position="66"/>
    </location>
</feature>
<dbReference type="AlphaFoldDB" id="A0A2H0TS12"/>
<dbReference type="Proteomes" id="UP000230154">
    <property type="component" value="Unassembled WGS sequence"/>
</dbReference>
<feature type="compositionally biased region" description="Low complexity" evidence="1">
    <location>
        <begin position="10"/>
        <end position="23"/>
    </location>
</feature>